<dbReference type="AlphaFoldDB" id="A0ABD5VKZ5"/>
<accession>A0ABD5VKZ5</accession>
<dbReference type="Proteomes" id="UP001596395">
    <property type="component" value="Unassembled WGS sequence"/>
</dbReference>
<evidence type="ECO:0000313" key="2">
    <source>
        <dbReference type="EMBL" id="MFC6954408.1"/>
    </source>
</evidence>
<dbReference type="Pfam" id="PF13240">
    <property type="entry name" value="Zn_Ribbon_1"/>
    <property type="match status" value="1"/>
</dbReference>
<dbReference type="InterPro" id="IPR012340">
    <property type="entry name" value="NA-bd_OB-fold"/>
</dbReference>
<dbReference type="InterPro" id="IPR026870">
    <property type="entry name" value="Zinc_ribbon_dom"/>
</dbReference>
<evidence type="ECO:0000313" key="3">
    <source>
        <dbReference type="Proteomes" id="UP001596395"/>
    </source>
</evidence>
<protein>
    <submittedName>
        <fullName evidence="2">Zinc-ribbon domain-containing protein</fullName>
    </submittedName>
</protein>
<proteinExistence type="predicted"/>
<feature type="domain" description="Zinc-ribbon" evidence="1">
    <location>
        <begin position="21"/>
        <end position="40"/>
    </location>
</feature>
<dbReference type="RefSeq" id="WP_336351357.1">
    <property type="nucleotide sequence ID" value="NZ_JAZAQL010000003.1"/>
</dbReference>
<organism evidence="2 3">
    <name type="scientific">Halorubellus litoreus</name>
    <dbReference type="NCBI Taxonomy" id="755308"/>
    <lineage>
        <taxon>Archaea</taxon>
        <taxon>Methanobacteriati</taxon>
        <taxon>Methanobacteriota</taxon>
        <taxon>Stenosarchaea group</taxon>
        <taxon>Halobacteria</taxon>
        <taxon>Halobacteriales</taxon>
        <taxon>Halorubellaceae</taxon>
        <taxon>Halorubellus</taxon>
    </lineage>
</organism>
<dbReference type="SUPFAM" id="SSF50249">
    <property type="entry name" value="Nucleic acid-binding proteins"/>
    <property type="match status" value="1"/>
</dbReference>
<evidence type="ECO:0000259" key="1">
    <source>
        <dbReference type="Pfam" id="PF13240"/>
    </source>
</evidence>
<comment type="caution">
    <text evidence="2">The sequence shown here is derived from an EMBL/GenBank/DDBJ whole genome shotgun (WGS) entry which is preliminary data.</text>
</comment>
<reference evidence="2 3" key="1">
    <citation type="journal article" date="2019" name="Int. J. Syst. Evol. Microbiol.">
        <title>The Global Catalogue of Microorganisms (GCM) 10K type strain sequencing project: providing services to taxonomists for standard genome sequencing and annotation.</title>
        <authorList>
            <consortium name="The Broad Institute Genomics Platform"/>
            <consortium name="The Broad Institute Genome Sequencing Center for Infectious Disease"/>
            <person name="Wu L."/>
            <person name="Ma J."/>
        </authorList>
    </citation>
    <scope>NUCLEOTIDE SEQUENCE [LARGE SCALE GENOMIC DNA]</scope>
    <source>
        <strain evidence="2 3">GX26</strain>
    </source>
</reference>
<gene>
    <name evidence="2" type="ORF">ACFQGB_16210</name>
</gene>
<dbReference type="EMBL" id="JBHSXN010000003">
    <property type="protein sequence ID" value="MFC6954408.1"/>
    <property type="molecule type" value="Genomic_DNA"/>
</dbReference>
<keyword evidence="3" id="KW-1185">Reference proteome</keyword>
<name>A0ABD5VKZ5_9EURY</name>
<sequence>MRHLLRRLLGATRDVVVVSECRNCGTTVEPTVERCPVCGTRDISHYEIH</sequence>